<feature type="compositionally biased region" description="Polar residues" evidence="1">
    <location>
        <begin position="28"/>
        <end position="38"/>
    </location>
</feature>
<evidence type="ECO:0000259" key="2">
    <source>
        <dbReference type="Pfam" id="PF20700"/>
    </source>
</evidence>
<dbReference type="InterPro" id="IPR049012">
    <property type="entry name" value="Mutator_transp_dom"/>
</dbReference>
<feature type="region of interest" description="Disordered" evidence="1">
    <location>
        <begin position="1"/>
        <end position="38"/>
    </location>
</feature>
<feature type="domain" description="Mutator-like transposase" evidence="2">
    <location>
        <begin position="58"/>
        <end position="156"/>
    </location>
</feature>
<feature type="compositionally biased region" description="Basic and acidic residues" evidence="1">
    <location>
        <begin position="1"/>
        <end position="13"/>
    </location>
</feature>
<gene>
    <name evidence="3" type="ORF">ALC57_16495</name>
</gene>
<evidence type="ECO:0000313" key="4">
    <source>
        <dbReference type="Proteomes" id="UP000078492"/>
    </source>
</evidence>
<reference evidence="3 4" key="1">
    <citation type="submission" date="2015-09" db="EMBL/GenBank/DDBJ databases">
        <title>Trachymyrmex cornetzi WGS genome.</title>
        <authorList>
            <person name="Nygaard S."/>
            <person name="Hu H."/>
            <person name="Boomsma J."/>
            <person name="Zhang G."/>
        </authorList>
    </citation>
    <scope>NUCLEOTIDE SEQUENCE [LARGE SCALE GENOMIC DNA]</scope>
    <source>
        <strain evidence="3">Tcor2-1</strain>
        <tissue evidence="3">Whole body</tissue>
    </source>
</reference>
<sequence>MNETQKISRETRSTKKVQKSRPRKRKQSFNSKTAETDESSFSASRKKLKLCDEVNVPVDHSIDYRIIKKECIGHVQKRMGTRLRDVKKKNKGLGGKGKLTAKMIDKLTIYYGLAIRRNPESIDAMYNDIWATYFHYSSTDEHPQHEKCPAGDDSWCEWQRALAVLPKTSGAKRTKNKIPAFVHSYKPLPQNVLTAIKPIYEDLSKEELLQRCLGGFTQNTNESFNQLIWKISPKHLLGGVLSVQIAAYASACIFNEGNVAILKMLESLGVSCGYHAHAYVTKADSQRISIAEQRAQDATKEGRIARRQSQKSYLKYTADAEGTLYGPGIEDIM</sequence>
<dbReference type="EMBL" id="KQ980931">
    <property type="protein sequence ID" value="KYN11354.1"/>
    <property type="molecule type" value="Genomic_DNA"/>
</dbReference>
<evidence type="ECO:0000313" key="3">
    <source>
        <dbReference type="EMBL" id="KYN11354.1"/>
    </source>
</evidence>
<dbReference type="AlphaFoldDB" id="A0A151IUW7"/>
<name>A0A151IUW7_9HYME</name>
<keyword evidence="4" id="KW-1185">Reference proteome</keyword>
<organism evidence="3 4">
    <name type="scientific">Trachymyrmex cornetzi</name>
    <dbReference type="NCBI Taxonomy" id="471704"/>
    <lineage>
        <taxon>Eukaryota</taxon>
        <taxon>Metazoa</taxon>
        <taxon>Ecdysozoa</taxon>
        <taxon>Arthropoda</taxon>
        <taxon>Hexapoda</taxon>
        <taxon>Insecta</taxon>
        <taxon>Pterygota</taxon>
        <taxon>Neoptera</taxon>
        <taxon>Endopterygota</taxon>
        <taxon>Hymenoptera</taxon>
        <taxon>Apocrita</taxon>
        <taxon>Aculeata</taxon>
        <taxon>Formicoidea</taxon>
        <taxon>Formicidae</taxon>
        <taxon>Myrmicinae</taxon>
        <taxon>Trachymyrmex</taxon>
    </lineage>
</organism>
<dbReference type="Proteomes" id="UP000078492">
    <property type="component" value="Unassembled WGS sequence"/>
</dbReference>
<dbReference type="Pfam" id="PF20700">
    <property type="entry name" value="Mutator"/>
    <property type="match status" value="1"/>
</dbReference>
<proteinExistence type="predicted"/>
<accession>A0A151IUW7</accession>
<protein>
    <recommendedName>
        <fullName evidence="2">Mutator-like transposase domain-containing protein</fullName>
    </recommendedName>
</protein>
<feature type="compositionally biased region" description="Basic residues" evidence="1">
    <location>
        <begin position="14"/>
        <end position="27"/>
    </location>
</feature>
<evidence type="ECO:0000256" key="1">
    <source>
        <dbReference type="SAM" id="MobiDB-lite"/>
    </source>
</evidence>